<accession>A0A0U1KTQ5</accession>
<dbReference type="UniPathway" id="UPA00124"/>
<comment type="similarity">
    <text evidence="1 2">Belongs to the dTDP-4-dehydrorhamnose reductase family.</text>
</comment>
<dbReference type="GO" id="GO:0019305">
    <property type="term" value="P:dTDP-rhamnose biosynthetic process"/>
    <property type="evidence" value="ECO:0007669"/>
    <property type="project" value="UniProtKB-UniPathway"/>
</dbReference>
<dbReference type="Gene3D" id="3.40.50.720">
    <property type="entry name" value="NAD(P)-binding Rossmann-like Domain"/>
    <property type="match status" value="1"/>
</dbReference>
<dbReference type="InterPro" id="IPR029903">
    <property type="entry name" value="RmlD-like-bd"/>
</dbReference>
<evidence type="ECO:0000313" key="4">
    <source>
        <dbReference type="EMBL" id="CQR70489.1"/>
    </source>
</evidence>
<evidence type="ECO:0000313" key="5">
    <source>
        <dbReference type="Proteomes" id="UP000049855"/>
    </source>
</evidence>
<dbReference type="EC" id="1.1.1.133" evidence="2"/>
<dbReference type="GO" id="GO:0005829">
    <property type="term" value="C:cytosol"/>
    <property type="evidence" value="ECO:0007669"/>
    <property type="project" value="TreeGrafter"/>
</dbReference>
<dbReference type="RefSeq" id="WP_021169222.1">
    <property type="nucleotide sequence ID" value="NZ_CTRP01000003.1"/>
</dbReference>
<reference evidence="5" key="1">
    <citation type="submission" date="2015-03" db="EMBL/GenBank/DDBJ databases">
        <authorList>
            <person name="Nijsse Bart"/>
        </authorList>
    </citation>
    <scope>NUCLEOTIDE SEQUENCE [LARGE SCALE GENOMIC DNA]</scope>
</reference>
<dbReference type="Pfam" id="PF04321">
    <property type="entry name" value="RmlD_sub_bind"/>
    <property type="match status" value="1"/>
</dbReference>
<dbReference type="SUPFAM" id="SSF51735">
    <property type="entry name" value="NAD(P)-binding Rossmann-fold domains"/>
    <property type="match status" value="1"/>
</dbReference>
<comment type="pathway">
    <text evidence="2">Carbohydrate biosynthesis; dTDP-L-rhamnose biosynthesis.</text>
</comment>
<dbReference type="Gene3D" id="3.90.25.10">
    <property type="entry name" value="UDP-galactose 4-epimerase, domain 1"/>
    <property type="match status" value="1"/>
</dbReference>
<feature type="domain" description="RmlD-like substrate binding" evidence="3">
    <location>
        <begin position="1"/>
        <end position="275"/>
    </location>
</feature>
<dbReference type="NCBIfam" id="TIGR01214">
    <property type="entry name" value="rmlD"/>
    <property type="match status" value="1"/>
</dbReference>
<dbReference type="InterPro" id="IPR005913">
    <property type="entry name" value="dTDP_dehydrorham_reduct"/>
</dbReference>
<dbReference type="AlphaFoldDB" id="A0A0U1KTQ5"/>
<dbReference type="PANTHER" id="PTHR10491:SF4">
    <property type="entry name" value="METHIONINE ADENOSYLTRANSFERASE 2 SUBUNIT BETA"/>
    <property type="match status" value="1"/>
</dbReference>
<keyword evidence="2 4" id="KW-0560">Oxidoreductase</keyword>
<comment type="function">
    <text evidence="2">Catalyzes the reduction of dTDP-6-deoxy-L-lyxo-4-hexulose to yield dTDP-L-rhamnose.</text>
</comment>
<protein>
    <recommendedName>
        <fullName evidence="2">dTDP-4-dehydrorhamnose reductase</fullName>
        <ecNumber evidence="2">1.1.1.133</ecNumber>
    </recommendedName>
</protein>
<evidence type="ECO:0000256" key="2">
    <source>
        <dbReference type="RuleBase" id="RU364082"/>
    </source>
</evidence>
<dbReference type="InterPro" id="IPR036291">
    <property type="entry name" value="NAD(P)-bd_dom_sf"/>
</dbReference>
<organism evidence="4 5">
    <name type="scientific">Sporomusa ovata</name>
    <dbReference type="NCBI Taxonomy" id="2378"/>
    <lineage>
        <taxon>Bacteria</taxon>
        <taxon>Bacillati</taxon>
        <taxon>Bacillota</taxon>
        <taxon>Negativicutes</taxon>
        <taxon>Selenomonadales</taxon>
        <taxon>Sporomusaceae</taxon>
        <taxon>Sporomusa</taxon>
    </lineage>
</organism>
<proteinExistence type="inferred from homology"/>
<gene>
    <name evidence="4" type="ORF">SpAn4DRAFT_1458</name>
</gene>
<dbReference type="EMBL" id="CTRP01000003">
    <property type="protein sequence ID" value="CQR70489.1"/>
    <property type="molecule type" value="Genomic_DNA"/>
</dbReference>
<dbReference type="Proteomes" id="UP000049855">
    <property type="component" value="Unassembled WGS sequence"/>
</dbReference>
<dbReference type="CDD" id="cd05254">
    <property type="entry name" value="dTDP_HR_like_SDR_e"/>
    <property type="match status" value="1"/>
</dbReference>
<dbReference type="GO" id="GO:0008831">
    <property type="term" value="F:dTDP-4-dehydrorhamnose reductase activity"/>
    <property type="evidence" value="ECO:0007669"/>
    <property type="project" value="UniProtKB-EC"/>
</dbReference>
<keyword evidence="2" id="KW-0521">NADP</keyword>
<keyword evidence="5" id="KW-1185">Reference proteome</keyword>
<name>A0A0U1KTQ5_9FIRM</name>
<sequence>MRILVTGANGQLGREIARQGQGHELVLTDVDTLDITDGKAVMNFFRDIRPQAVIHCAAYTNVDGAESDADGAFRVNVIGAQNLAAGCLETGARMVYVSTDYVFDGQTNTLYHEFDPVNPQTVYGRTKWQGEEMVRQILGRHFIVRTAWLYGDGNNFVRTMLRLANEQDSLRVVSDQVGTPTSTVDLAWTIFRLLASDAFGTYHATCQGQCSWYEFACEIFRQAGKSVEVVPVTTAEFVRPAKRPAYSVLDNHMLRMTVGDPMRAWTEALRDYLRQTGKDGM</sequence>
<evidence type="ECO:0000256" key="1">
    <source>
        <dbReference type="ARBA" id="ARBA00010944"/>
    </source>
</evidence>
<dbReference type="FunFam" id="3.40.50.720:FF:000159">
    <property type="entry name" value="dTDP-4-dehydrorhamnose reductase"/>
    <property type="match status" value="1"/>
</dbReference>
<evidence type="ECO:0000259" key="3">
    <source>
        <dbReference type="Pfam" id="PF04321"/>
    </source>
</evidence>
<dbReference type="PANTHER" id="PTHR10491">
    <property type="entry name" value="DTDP-4-DEHYDRORHAMNOSE REDUCTASE"/>
    <property type="match status" value="1"/>
</dbReference>